<dbReference type="Gene3D" id="3.40.50.2300">
    <property type="match status" value="1"/>
</dbReference>
<keyword evidence="7" id="KW-0597">Phosphoprotein</keyword>
<dbReference type="FunFam" id="3.40.50.300:FF:000006">
    <property type="entry name" value="DNA-binding transcriptional regulator NtrC"/>
    <property type="match status" value="1"/>
</dbReference>
<evidence type="ECO:0000256" key="6">
    <source>
        <dbReference type="ARBA" id="ARBA00023163"/>
    </source>
</evidence>
<dbReference type="Pfam" id="PF00072">
    <property type="entry name" value="Response_reg"/>
    <property type="match status" value="1"/>
</dbReference>
<dbReference type="PANTHER" id="PTHR32071:SF117">
    <property type="entry name" value="PTS-DEPENDENT DIHYDROXYACETONE KINASE OPERON REGULATORY PROTEIN-RELATED"/>
    <property type="match status" value="1"/>
</dbReference>
<dbReference type="PRINTS" id="PR01590">
    <property type="entry name" value="HTHFIS"/>
</dbReference>
<dbReference type="Pfam" id="PF25601">
    <property type="entry name" value="AAA_lid_14"/>
    <property type="match status" value="1"/>
</dbReference>
<evidence type="ECO:0000256" key="3">
    <source>
        <dbReference type="ARBA" id="ARBA00023015"/>
    </source>
</evidence>
<evidence type="ECO:0000313" key="10">
    <source>
        <dbReference type="EMBL" id="SMC51081.1"/>
    </source>
</evidence>
<dbReference type="InterPro" id="IPR001789">
    <property type="entry name" value="Sig_transdc_resp-reg_receiver"/>
</dbReference>
<dbReference type="FunFam" id="1.10.8.60:FF:000014">
    <property type="entry name" value="DNA-binding transcriptional regulator NtrC"/>
    <property type="match status" value="1"/>
</dbReference>
<reference evidence="10 11" key="1">
    <citation type="submission" date="2017-04" db="EMBL/GenBank/DDBJ databases">
        <authorList>
            <person name="Afonso C.L."/>
            <person name="Miller P.J."/>
            <person name="Scott M.A."/>
            <person name="Spackman E."/>
            <person name="Goraichik I."/>
            <person name="Dimitrov K.M."/>
            <person name="Suarez D.L."/>
            <person name="Swayne D.E."/>
        </authorList>
    </citation>
    <scope>NUCLEOTIDE SEQUENCE [LARGE SCALE GENOMIC DNA]</scope>
    <source>
        <strain evidence="10 11">DSM 3385</strain>
    </source>
</reference>
<dbReference type="OrthoDB" id="9763792at2"/>
<dbReference type="InterPro" id="IPR002197">
    <property type="entry name" value="HTH_Fis"/>
</dbReference>
<evidence type="ECO:0000256" key="7">
    <source>
        <dbReference type="PROSITE-ProRule" id="PRU00169"/>
    </source>
</evidence>
<dbReference type="SMART" id="SM00382">
    <property type="entry name" value="AAA"/>
    <property type="match status" value="1"/>
</dbReference>
<dbReference type="InterPro" id="IPR011006">
    <property type="entry name" value="CheY-like_superfamily"/>
</dbReference>
<dbReference type="AlphaFoldDB" id="A0A1W1ZSP4"/>
<dbReference type="CDD" id="cd00009">
    <property type="entry name" value="AAA"/>
    <property type="match status" value="1"/>
</dbReference>
<keyword evidence="1" id="KW-0547">Nucleotide-binding</keyword>
<evidence type="ECO:0000256" key="4">
    <source>
        <dbReference type="ARBA" id="ARBA00023125"/>
    </source>
</evidence>
<dbReference type="Pfam" id="PF00158">
    <property type="entry name" value="Sigma54_activat"/>
    <property type="match status" value="1"/>
</dbReference>
<dbReference type="InterPro" id="IPR003593">
    <property type="entry name" value="AAA+_ATPase"/>
</dbReference>
<dbReference type="SUPFAM" id="SSF52172">
    <property type="entry name" value="CheY-like"/>
    <property type="match status" value="1"/>
</dbReference>
<dbReference type="InterPro" id="IPR027417">
    <property type="entry name" value="P-loop_NTPase"/>
</dbReference>
<evidence type="ECO:0000256" key="2">
    <source>
        <dbReference type="ARBA" id="ARBA00022840"/>
    </source>
</evidence>
<dbReference type="Pfam" id="PF02954">
    <property type="entry name" value="HTH_8"/>
    <property type="match status" value="1"/>
</dbReference>
<dbReference type="Gene3D" id="3.40.50.300">
    <property type="entry name" value="P-loop containing nucleotide triphosphate hydrolases"/>
    <property type="match status" value="1"/>
</dbReference>
<dbReference type="CDD" id="cd00156">
    <property type="entry name" value="REC"/>
    <property type="match status" value="1"/>
</dbReference>
<dbReference type="InterPro" id="IPR025944">
    <property type="entry name" value="Sigma_54_int_dom_CS"/>
</dbReference>
<keyword evidence="11" id="KW-1185">Reference proteome</keyword>
<dbReference type="PANTHER" id="PTHR32071">
    <property type="entry name" value="TRANSCRIPTIONAL REGULATORY PROTEIN"/>
    <property type="match status" value="1"/>
</dbReference>
<feature type="domain" description="Response regulatory" evidence="9">
    <location>
        <begin position="6"/>
        <end position="120"/>
    </location>
</feature>
<dbReference type="SMART" id="SM00448">
    <property type="entry name" value="REC"/>
    <property type="match status" value="1"/>
</dbReference>
<keyword evidence="6" id="KW-0804">Transcription</keyword>
<keyword evidence="5" id="KW-0010">Activator</keyword>
<gene>
    <name evidence="10" type="ORF">SAMN02746065_103129</name>
</gene>
<dbReference type="STRING" id="1121400.SAMN02746065_103129"/>
<evidence type="ECO:0000256" key="5">
    <source>
        <dbReference type="ARBA" id="ARBA00023159"/>
    </source>
</evidence>
<dbReference type="SUPFAM" id="SSF52540">
    <property type="entry name" value="P-loop containing nucleoside triphosphate hydrolases"/>
    <property type="match status" value="1"/>
</dbReference>
<evidence type="ECO:0000259" key="8">
    <source>
        <dbReference type="PROSITE" id="PS50045"/>
    </source>
</evidence>
<accession>A0A1W1ZSP4</accession>
<dbReference type="GO" id="GO:0005524">
    <property type="term" value="F:ATP binding"/>
    <property type="evidence" value="ECO:0007669"/>
    <property type="project" value="UniProtKB-KW"/>
</dbReference>
<dbReference type="PROSITE" id="PS50045">
    <property type="entry name" value="SIGMA54_INTERACT_4"/>
    <property type="match status" value="1"/>
</dbReference>
<keyword evidence="4" id="KW-0238">DNA-binding</keyword>
<sequence>MKERKRVLVVDDDAGHRSMLKTLLSGWGYEIVLADDGMVGVEKVQEGGFDIVLMDMRMVKMSGMEALEAIHQYNPSLPVVIMTAYSSVETAVDALKKGACDYLTKPLDFEKLKLTMARILESIYLKQENETLKQRLGKGFNRERIIGRSSAMTALLDTVEMVAASDANILITGASGTGKELIAGAVHYNSPRKAAPFVRINCAAITETLLESELFGHERGAFTGAERQRKGRFREAHGGSILLDEIGEMPLAMQAKLLRVLQEKEVTPVGGDKNIKVDVRVIASTNRSLGEMVAGGTFREDLFFRLNVVRLSIPVLADRREDVPELAQYFLKSFAEKNHREIKGFAPEAMDAMIRYSWPGNVRELMNCVERCVVLARSQYITHGDLPFVSAGQEKEEYPGPLNHLSVGDIPLVEVEQKAVLQTLSSAGGNRSEAARRLGITRKTLLKKLKQYGKA</sequence>
<keyword evidence="2" id="KW-0067">ATP-binding</keyword>
<feature type="modified residue" description="4-aspartylphosphate" evidence="7">
    <location>
        <position position="55"/>
    </location>
</feature>
<dbReference type="GO" id="GO:0006355">
    <property type="term" value="P:regulation of DNA-templated transcription"/>
    <property type="evidence" value="ECO:0007669"/>
    <property type="project" value="InterPro"/>
</dbReference>
<dbReference type="PROSITE" id="PS00676">
    <property type="entry name" value="SIGMA54_INTERACT_2"/>
    <property type="match status" value="1"/>
</dbReference>
<evidence type="ECO:0000313" key="11">
    <source>
        <dbReference type="Proteomes" id="UP000192418"/>
    </source>
</evidence>
<dbReference type="Gene3D" id="1.10.8.60">
    <property type="match status" value="1"/>
</dbReference>
<dbReference type="EMBL" id="FWXY01000003">
    <property type="protein sequence ID" value="SMC51081.1"/>
    <property type="molecule type" value="Genomic_DNA"/>
</dbReference>
<dbReference type="PROSITE" id="PS50110">
    <property type="entry name" value="RESPONSE_REGULATORY"/>
    <property type="match status" value="1"/>
</dbReference>
<dbReference type="InterPro" id="IPR058031">
    <property type="entry name" value="AAA_lid_NorR"/>
</dbReference>
<dbReference type="InterPro" id="IPR009057">
    <property type="entry name" value="Homeodomain-like_sf"/>
</dbReference>
<dbReference type="GO" id="GO:0043565">
    <property type="term" value="F:sequence-specific DNA binding"/>
    <property type="evidence" value="ECO:0007669"/>
    <property type="project" value="InterPro"/>
</dbReference>
<name>A0A1W1ZSP4_9BACT</name>
<feature type="domain" description="Sigma-54 factor interaction" evidence="8">
    <location>
        <begin position="145"/>
        <end position="374"/>
    </location>
</feature>
<dbReference type="InterPro" id="IPR025943">
    <property type="entry name" value="Sigma_54_int_dom_ATP-bd_2"/>
</dbReference>
<dbReference type="Gene3D" id="1.10.10.60">
    <property type="entry name" value="Homeodomain-like"/>
    <property type="match status" value="1"/>
</dbReference>
<evidence type="ECO:0000256" key="1">
    <source>
        <dbReference type="ARBA" id="ARBA00022741"/>
    </source>
</evidence>
<dbReference type="PROSITE" id="PS00688">
    <property type="entry name" value="SIGMA54_INTERACT_3"/>
    <property type="match status" value="1"/>
</dbReference>
<evidence type="ECO:0000259" key="9">
    <source>
        <dbReference type="PROSITE" id="PS50110"/>
    </source>
</evidence>
<dbReference type="Proteomes" id="UP000192418">
    <property type="component" value="Unassembled WGS sequence"/>
</dbReference>
<keyword evidence="3" id="KW-0805">Transcription regulation</keyword>
<dbReference type="InterPro" id="IPR002078">
    <property type="entry name" value="Sigma_54_int"/>
</dbReference>
<dbReference type="GO" id="GO:0000160">
    <property type="term" value="P:phosphorelay signal transduction system"/>
    <property type="evidence" value="ECO:0007669"/>
    <property type="project" value="InterPro"/>
</dbReference>
<dbReference type="RefSeq" id="WP_084067095.1">
    <property type="nucleotide sequence ID" value="NZ_FWXY01000003.1"/>
</dbReference>
<organism evidence="10 11">
    <name type="scientific">Desulfocicer vacuolatum DSM 3385</name>
    <dbReference type="NCBI Taxonomy" id="1121400"/>
    <lineage>
        <taxon>Bacteria</taxon>
        <taxon>Pseudomonadati</taxon>
        <taxon>Thermodesulfobacteriota</taxon>
        <taxon>Desulfobacteria</taxon>
        <taxon>Desulfobacterales</taxon>
        <taxon>Desulfobacteraceae</taxon>
        <taxon>Desulfocicer</taxon>
    </lineage>
</organism>
<protein>
    <submittedName>
        <fullName evidence="10">Two-component system, NtrC family, response regulator HydG</fullName>
    </submittedName>
</protein>
<dbReference type="SUPFAM" id="SSF46689">
    <property type="entry name" value="Homeodomain-like"/>
    <property type="match status" value="1"/>
</dbReference>
<proteinExistence type="predicted"/>